<dbReference type="InterPro" id="IPR029055">
    <property type="entry name" value="Ntn_hydrolases_N"/>
</dbReference>
<sequence length="370" mass="38686">MVFIAVHLGAGVHSQKLSKRYKAICNEACRLGTHLLISHPSPSAQTVAATVCKFLEDSNLTNAGTGSNLTAAGTIECDASIMSSEFCRGAAVGCISGVRNPVLVAERLLRQSFVPLSAGRVAPLFLVGDGALQFAKAQDMELATTEDLSTRSSIIRYEYWNEILDPSTDNDPEEAAHRGDDEVLCDLITDTVGVICVDVNGEIAVASSSGGVAMKQQGRIGPAALVGSGIWAAKDDAGSKVAVCTSGTGEDIMSTNLASRCAQTLLRPPTTSPSDDQDELRLVSSLLSTDFSNSPALQLRPASAGILAVKTELGNEDGGNDVLLQAVYGHTTKSMCVGFMTPDWGAPKVTISRNETGAPTVSGLVARMRL</sequence>
<protein>
    <submittedName>
        <fullName evidence="1">Nucleophile aminohydrolase</fullName>
    </submittedName>
</protein>
<proteinExistence type="predicted"/>
<dbReference type="SUPFAM" id="SSF56235">
    <property type="entry name" value="N-terminal nucleophile aminohydrolases (Ntn hydrolases)"/>
    <property type="match status" value="1"/>
</dbReference>
<dbReference type="Pfam" id="PF01112">
    <property type="entry name" value="Asparaginase_2"/>
    <property type="match status" value="1"/>
</dbReference>
<evidence type="ECO:0000313" key="1">
    <source>
        <dbReference type="EMBL" id="KAK7207556.1"/>
    </source>
</evidence>
<dbReference type="Proteomes" id="UP001498771">
    <property type="component" value="Unassembled WGS sequence"/>
</dbReference>
<dbReference type="InterPro" id="IPR037464">
    <property type="entry name" value="Taspase1"/>
</dbReference>
<comment type="caution">
    <text evidence="1">The sequence shown here is derived from an EMBL/GenBank/DDBJ whole genome shotgun (WGS) entry which is preliminary data.</text>
</comment>
<reference evidence="1 2" key="1">
    <citation type="submission" date="2024-03" db="EMBL/GenBank/DDBJ databases">
        <title>Genome-scale model development and genomic sequencing of the oleaginous clade Lipomyces.</title>
        <authorList>
            <consortium name="Lawrence Berkeley National Laboratory"/>
            <person name="Czajka J.J."/>
            <person name="Han Y."/>
            <person name="Kim J."/>
            <person name="Mondo S.J."/>
            <person name="Hofstad B.A."/>
            <person name="Robles A."/>
            <person name="Haridas S."/>
            <person name="Riley R."/>
            <person name="LaButti K."/>
            <person name="Pangilinan J."/>
            <person name="Andreopoulos W."/>
            <person name="Lipzen A."/>
            <person name="Yan J."/>
            <person name="Wang M."/>
            <person name="Ng V."/>
            <person name="Grigoriev I.V."/>
            <person name="Spatafora J.W."/>
            <person name="Magnuson J.K."/>
            <person name="Baker S.E."/>
            <person name="Pomraning K.R."/>
        </authorList>
    </citation>
    <scope>NUCLEOTIDE SEQUENCE [LARGE SCALE GENOMIC DNA]</scope>
    <source>
        <strain evidence="1 2">Phaff 52-87</strain>
    </source>
</reference>
<dbReference type="CDD" id="cd04514">
    <property type="entry name" value="Taspase1_like"/>
    <property type="match status" value="1"/>
</dbReference>
<name>A0ABR1FCH9_9ASCO</name>
<accession>A0ABR1FCH9</accession>
<organism evidence="1 2">
    <name type="scientific">Myxozyma melibiosi</name>
    <dbReference type="NCBI Taxonomy" id="54550"/>
    <lineage>
        <taxon>Eukaryota</taxon>
        <taxon>Fungi</taxon>
        <taxon>Dikarya</taxon>
        <taxon>Ascomycota</taxon>
        <taxon>Saccharomycotina</taxon>
        <taxon>Lipomycetes</taxon>
        <taxon>Lipomycetales</taxon>
        <taxon>Lipomycetaceae</taxon>
        <taxon>Myxozyma</taxon>
    </lineage>
</organism>
<dbReference type="RefSeq" id="XP_064770589.1">
    <property type="nucleotide sequence ID" value="XM_064911512.1"/>
</dbReference>
<dbReference type="GeneID" id="90037024"/>
<dbReference type="InterPro" id="IPR000246">
    <property type="entry name" value="Peptidase_T2"/>
</dbReference>
<dbReference type="PANTHER" id="PTHR10188">
    <property type="entry name" value="L-ASPARAGINASE"/>
    <property type="match status" value="1"/>
</dbReference>
<gene>
    <name evidence="1" type="ORF">BZA70DRAFT_271616</name>
</gene>
<evidence type="ECO:0000313" key="2">
    <source>
        <dbReference type="Proteomes" id="UP001498771"/>
    </source>
</evidence>
<dbReference type="EMBL" id="JBBJBU010000001">
    <property type="protein sequence ID" value="KAK7207556.1"/>
    <property type="molecule type" value="Genomic_DNA"/>
</dbReference>
<dbReference type="PANTHER" id="PTHR10188:SF8">
    <property type="entry name" value="THREONINE ASPARTASE 1"/>
    <property type="match status" value="1"/>
</dbReference>
<dbReference type="Gene3D" id="3.60.20.30">
    <property type="entry name" value="(Glycosyl)asparaginase"/>
    <property type="match status" value="1"/>
</dbReference>
<keyword evidence="2" id="KW-1185">Reference proteome</keyword>